<feature type="domain" description="Response regulatory" evidence="18">
    <location>
        <begin position="720"/>
        <end position="836"/>
    </location>
</feature>
<gene>
    <name evidence="22" type="ORF">ACFSNB_13725</name>
</gene>
<dbReference type="Pfam" id="PF02743">
    <property type="entry name" value="dCache_1"/>
    <property type="match status" value="1"/>
</dbReference>
<dbReference type="SUPFAM" id="SSF55785">
    <property type="entry name" value="PYP-like sensor domain (PAS domain)"/>
    <property type="match status" value="1"/>
</dbReference>
<dbReference type="Proteomes" id="UP001597296">
    <property type="component" value="Unassembled WGS sequence"/>
</dbReference>
<dbReference type="InterPro" id="IPR033479">
    <property type="entry name" value="dCache_1"/>
</dbReference>
<proteinExistence type="predicted"/>
<keyword evidence="12" id="KW-0902">Two-component regulatory system</keyword>
<dbReference type="PROSITE" id="PS50112">
    <property type="entry name" value="PAS"/>
    <property type="match status" value="1"/>
</dbReference>
<dbReference type="InterPro" id="IPR011006">
    <property type="entry name" value="CheY-like_superfamily"/>
</dbReference>
<dbReference type="InterPro" id="IPR013655">
    <property type="entry name" value="PAS_fold_3"/>
</dbReference>
<evidence type="ECO:0000313" key="22">
    <source>
        <dbReference type="EMBL" id="MFD2234867.1"/>
    </source>
</evidence>
<dbReference type="EC" id="2.7.13.3" evidence="3"/>
<evidence type="ECO:0000256" key="2">
    <source>
        <dbReference type="ARBA" id="ARBA00004651"/>
    </source>
</evidence>
<dbReference type="NCBIfam" id="TIGR00229">
    <property type="entry name" value="sensory_box"/>
    <property type="match status" value="1"/>
</dbReference>
<dbReference type="InterPro" id="IPR008207">
    <property type="entry name" value="Sig_transdc_His_kin_Hpt_dom"/>
</dbReference>
<evidence type="ECO:0000259" key="20">
    <source>
        <dbReference type="PROSITE" id="PS50113"/>
    </source>
</evidence>
<evidence type="ECO:0000259" key="17">
    <source>
        <dbReference type="PROSITE" id="PS50109"/>
    </source>
</evidence>
<dbReference type="RefSeq" id="WP_377317510.1">
    <property type="nucleotide sequence ID" value="NZ_JBHUIY010000029.1"/>
</dbReference>
<feature type="domain" description="PAS" evidence="19">
    <location>
        <begin position="331"/>
        <end position="403"/>
    </location>
</feature>
<evidence type="ECO:0000313" key="23">
    <source>
        <dbReference type="Proteomes" id="UP001597296"/>
    </source>
</evidence>
<evidence type="ECO:0000256" key="14">
    <source>
        <dbReference type="PROSITE-ProRule" id="PRU00110"/>
    </source>
</evidence>
<dbReference type="InterPro" id="IPR004358">
    <property type="entry name" value="Sig_transdc_His_kin-like_C"/>
</dbReference>
<evidence type="ECO:0000256" key="4">
    <source>
        <dbReference type="ARBA" id="ARBA00022475"/>
    </source>
</evidence>
<feature type="domain" description="HPt" evidence="21">
    <location>
        <begin position="879"/>
        <end position="972"/>
    </location>
</feature>
<evidence type="ECO:0000256" key="16">
    <source>
        <dbReference type="SAM" id="Phobius"/>
    </source>
</evidence>
<dbReference type="Pfam" id="PF01627">
    <property type="entry name" value="Hpt"/>
    <property type="match status" value="1"/>
</dbReference>
<keyword evidence="7 16" id="KW-0812">Transmembrane</keyword>
<dbReference type="PROSITE" id="PS50894">
    <property type="entry name" value="HPT"/>
    <property type="match status" value="1"/>
</dbReference>
<keyword evidence="13 16" id="KW-0472">Membrane</keyword>
<accession>A0ABW5CEN6</accession>
<dbReference type="SUPFAM" id="SSF47226">
    <property type="entry name" value="Histidine-containing phosphotransfer domain, HPT domain"/>
    <property type="match status" value="1"/>
</dbReference>
<evidence type="ECO:0000259" key="19">
    <source>
        <dbReference type="PROSITE" id="PS50112"/>
    </source>
</evidence>
<evidence type="ECO:0000256" key="13">
    <source>
        <dbReference type="ARBA" id="ARBA00023136"/>
    </source>
</evidence>
<evidence type="ECO:0000256" key="8">
    <source>
        <dbReference type="ARBA" id="ARBA00022741"/>
    </source>
</evidence>
<dbReference type="PRINTS" id="PR00344">
    <property type="entry name" value="BCTRLSENSOR"/>
</dbReference>
<feature type="domain" description="PAC" evidence="20">
    <location>
        <begin position="407"/>
        <end position="460"/>
    </location>
</feature>
<evidence type="ECO:0000256" key="15">
    <source>
        <dbReference type="PROSITE-ProRule" id="PRU00169"/>
    </source>
</evidence>
<evidence type="ECO:0000259" key="18">
    <source>
        <dbReference type="PROSITE" id="PS50110"/>
    </source>
</evidence>
<dbReference type="Gene3D" id="1.10.287.130">
    <property type="match status" value="1"/>
</dbReference>
<dbReference type="InterPro" id="IPR001610">
    <property type="entry name" value="PAC"/>
</dbReference>
<dbReference type="InterPro" id="IPR036097">
    <property type="entry name" value="HisK_dim/P_sf"/>
</dbReference>
<keyword evidence="10" id="KW-0067">ATP-binding</keyword>
<dbReference type="CDD" id="cd16922">
    <property type="entry name" value="HATPase_EvgS-ArcB-TorS-like"/>
    <property type="match status" value="1"/>
</dbReference>
<dbReference type="Pfam" id="PF00072">
    <property type="entry name" value="Response_reg"/>
    <property type="match status" value="1"/>
</dbReference>
<dbReference type="Pfam" id="PF08447">
    <property type="entry name" value="PAS_3"/>
    <property type="match status" value="1"/>
</dbReference>
<dbReference type="InterPro" id="IPR001789">
    <property type="entry name" value="Sig_transdc_resp-reg_receiver"/>
</dbReference>
<dbReference type="PANTHER" id="PTHR45339:SF5">
    <property type="entry name" value="HISTIDINE KINASE"/>
    <property type="match status" value="1"/>
</dbReference>
<evidence type="ECO:0000256" key="3">
    <source>
        <dbReference type="ARBA" id="ARBA00012438"/>
    </source>
</evidence>
<evidence type="ECO:0000256" key="7">
    <source>
        <dbReference type="ARBA" id="ARBA00022692"/>
    </source>
</evidence>
<evidence type="ECO:0000256" key="11">
    <source>
        <dbReference type="ARBA" id="ARBA00022989"/>
    </source>
</evidence>
<keyword evidence="9" id="KW-0418">Kinase</keyword>
<dbReference type="SMART" id="SM00448">
    <property type="entry name" value="REC"/>
    <property type="match status" value="1"/>
</dbReference>
<keyword evidence="23" id="KW-1185">Reference proteome</keyword>
<dbReference type="Gene3D" id="1.20.120.160">
    <property type="entry name" value="HPT domain"/>
    <property type="match status" value="1"/>
</dbReference>
<reference evidence="23" key="1">
    <citation type="journal article" date="2019" name="Int. J. Syst. Evol. Microbiol.">
        <title>The Global Catalogue of Microorganisms (GCM) 10K type strain sequencing project: providing services to taxonomists for standard genome sequencing and annotation.</title>
        <authorList>
            <consortium name="The Broad Institute Genomics Platform"/>
            <consortium name="The Broad Institute Genome Sequencing Center for Infectious Disease"/>
            <person name="Wu L."/>
            <person name="Ma J."/>
        </authorList>
    </citation>
    <scope>NUCLEOTIDE SEQUENCE [LARGE SCALE GENOMIC DNA]</scope>
    <source>
        <strain evidence="23">KCTC 15012</strain>
    </source>
</reference>
<feature type="modified residue" description="4-aspartylphosphate" evidence="15">
    <location>
        <position position="769"/>
    </location>
</feature>
<dbReference type="CDD" id="cd00130">
    <property type="entry name" value="PAS"/>
    <property type="match status" value="1"/>
</dbReference>
<dbReference type="SMART" id="SM00086">
    <property type="entry name" value="PAC"/>
    <property type="match status" value="1"/>
</dbReference>
<evidence type="ECO:0000259" key="21">
    <source>
        <dbReference type="PROSITE" id="PS50894"/>
    </source>
</evidence>
<dbReference type="InterPro" id="IPR035965">
    <property type="entry name" value="PAS-like_dom_sf"/>
</dbReference>
<evidence type="ECO:0000256" key="5">
    <source>
        <dbReference type="ARBA" id="ARBA00022553"/>
    </source>
</evidence>
<dbReference type="Gene3D" id="3.40.50.2300">
    <property type="match status" value="1"/>
</dbReference>
<sequence>MSRLSAWRNNIGMAHRLVIAVVLASLFVIAGASTSAWRSHQQYRHQVEVDTRNLSKIVEKSVSDTFTLNELVLIALADNIVDGPAEPEAIIARTERLVRAIKARYPKIDGLSFIDRDGRILFRNDAPPDRDYSIADRDYFILARDGDGETVFGGPHLGRVSGKASLYMARRVTDADNHFLGVVSATILLDDIQAFLATVDVGPQGGISLRDAGMAILVRHPDPGGRFRGNRTVSKELIELMASGAAEGGYHSGTTWDGTARAVYFSRVGAYPFYVNVGIGDADYLDTWRRQTVISGLLAVTFVLLSTLWAVSYYRNWRMGQAADAAALSSVEQRFRLAMSATNDGVWDWDVRAGTTYYSPSYFRMIGLRPDALAGDARRQAELIHPDDLDQVLAANARCIDHGIDEYALELRMRTADGGWKWILRRGQVVERDAARRATRIIGTHVDITPLKEAMLRAADALRVKDEFLAHMSHEIRTPMNGVLGMLNVVLLNDLPAAVRSQVESAVRSAGRLLGILNGILDLSKMEAGRAEIAAIRFDLDEVLAQAAETFRYRREESGLTLRIERPPEVPRHLIGDPLRIGQIVGNFLSNAIKFTTRGGIVVEVSVPPEPAPEPGREILLRIAVTDSGRGLGREQQQRLFQPFEQAGLPAGHQFGGTGLGLAICRRLAALMGGETGVDSALGAGSTFWFTARVTVADPAAASPAATDPGIDLLLLDGTRVLLVEDDPTNQMVALGLLRAVGARVDVADDGASGVEMARRGDYEIVLMDVQMPGLDGLAATRLIKADPRLADLPVIAMTANALDRQRQDCLEAGMDDFVAKPFEPGELFTLIQKWVTGLGPAEAQGLQAMVADDQGDCPPLGAIPGLDVRAGLRHLSGMRRLYRDVLGKFARQHRHTAATVRQELLAGRIDQVAAAAHTLKGLAATLGATAVRAAALEMEDHARRGDGAGCATALDRLEAEITALIAAIEAVGVIGGDAPAASDAAAG</sequence>
<dbReference type="CDD" id="cd12914">
    <property type="entry name" value="PDC1_DGC_like"/>
    <property type="match status" value="1"/>
</dbReference>
<dbReference type="InterPro" id="IPR036890">
    <property type="entry name" value="HATPase_C_sf"/>
</dbReference>
<name>A0ABW5CEN6_9PROT</name>
<evidence type="ECO:0000256" key="12">
    <source>
        <dbReference type="ARBA" id="ARBA00023012"/>
    </source>
</evidence>
<evidence type="ECO:0000256" key="1">
    <source>
        <dbReference type="ARBA" id="ARBA00000085"/>
    </source>
</evidence>
<dbReference type="Gene3D" id="3.30.450.20">
    <property type="entry name" value="PAS domain"/>
    <property type="match status" value="3"/>
</dbReference>
<dbReference type="InterPro" id="IPR003661">
    <property type="entry name" value="HisK_dim/P_dom"/>
</dbReference>
<dbReference type="PROSITE" id="PS50110">
    <property type="entry name" value="RESPONSE_REGULATORY"/>
    <property type="match status" value="1"/>
</dbReference>
<dbReference type="SUPFAM" id="SSF47384">
    <property type="entry name" value="Homodimeric domain of signal transducing histidine kinase"/>
    <property type="match status" value="1"/>
</dbReference>
<dbReference type="InterPro" id="IPR000700">
    <property type="entry name" value="PAS-assoc_C"/>
</dbReference>
<dbReference type="PROSITE" id="PS50109">
    <property type="entry name" value="HIS_KIN"/>
    <property type="match status" value="1"/>
</dbReference>
<dbReference type="CDD" id="cd12915">
    <property type="entry name" value="PDC2_DGC_like"/>
    <property type="match status" value="1"/>
</dbReference>
<keyword evidence="4" id="KW-1003">Cell membrane</keyword>
<dbReference type="SUPFAM" id="SSF55874">
    <property type="entry name" value="ATPase domain of HSP90 chaperone/DNA topoisomerase II/histidine kinase"/>
    <property type="match status" value="1"/>
</dbReference>
<comment type="catalytic activity">
    <reaction evidence="1">
        <text>ATP + protein L-histidine = ADP + protein N-phospho-L-histidine.</text>
        <dbReference type="EC" id="2.7.13.3"/>
    </reaction>
</comment>
<keyword evidence="6" id="KW-0808">Transferase</keyword>
<dbReference type="CDD" id="cd00088">
    <property type="entry name" value="HPT"/>
    <property type="match status" value="1"/>
</dbReference>
<dbReference type="SUPFAM" id="SSF52172">
    <property type="entry name" value="CheY-like"/>
    <property type="match status" value="1"/>
</dbReference>
<dbReference type="CDD" id="cd00082">
    <property type="entry name" value="HisKA"/>
    <property type="match status" value="1"/>
</dbReference>
<dbReference type="Pfam" id="PF00512">
    <property type="entry name" value="HisKA"/>
    <property type="match status" value="1"/>
</dbReference>
<feature type="modified residue" description="Phosphohistidine" evidence="14">
    <location>
        <position position="918"/>
    </location>
</feature>
<dbReference type="EMBL" id="JBHUIY010000029">
    <property type="protein sequence ID" value="MFD2234867.1"/>
    <property type="molecule type" value="Genomic_DNA"/>
</dbReference>
<evidence type="ECO:0000256" key="10">
    <source>
        <dbReference type="ARBA" id="ARBA00022840"/>
    </source>
</evidence>
<comment type="subcellular location">
    <subcellularLocation>
        <location evidence="2">Cell membrane</location>
        <topology evidence="2">Multi-pass membrane protein</topology>
    </subcellularLocation>
</comment>
<dbReference type="SMART" id="SM00091">
    <property type="entry name" value="PAS"/>
    <property type="match status" value="1"/>
</dbReference>
<dbReference type="SMART" id="SM00387">
    <property type="entry name" value="HATPase_c"/>
    <property type="match status" value="1"/>
</dbReference>
<keyword evidence="8" id="KW-0547">Nucleotide-binding</keyword>
<dbReference type="Gene3D" id="3.30.565.10">
    <property type="entry name" value="Histidine kinase-like ATPase, C-terminal domain"/>
    <property type="match status" value="1"/>
</dbReference>
<evidence type="ECO:0000256" key="6">
    <source>
        <dbReference type="ARBA" id="ARBA00022679"/>
    </source>
</evidence>
<organism evidence="22 23">
    <name type="scientific">Phaeospirillum tilakii</name>
    <dbReference type="NCBI Taxonomy" id="741673"/>
    <lineage>
        <taxon>Bacteria</taxon>
        <taxon>Pseudomonadati</taxon>
        <taxon>Pseudomonadota</taxon>
        <taxon>Alphaproteobacteria</taxon>
        <taxon>Rhodospirillales</taxon>
        <taxon>Rhodospirillaceae</taxon>
        <taxon>Phaeospirillum</taxon>
    </lineage>
</organism>
<dbReference type="InterPro" id="IPR029151">
    <property type="entry name" value="Sensor-like_sf"/>
</dbReference>
<feature type="transmembrane region" description="Helical" evidence="16">
    <location>
        <begin position="293"/>
        <end position="311"/>
    </location>
</feature>
<keyword evidence="5 15" id="KW-0597">Phosphoprotein</keyword>
<dbReference type="InterPro" id="IPR005467">
    <property type="entry name" value="His_kinase_dom"/>
</dbReference>
<dbReference type="PROSITE" id="PS50113">
    <property type="entry name" value="PAC"/>
    <property type="match status" value="1"/>
</dbReference>
<dbReference type="SUPFAM" id="SSF103190">
    <property type="entry name" value="Sensory domain-like"/>
    <property type="match status" value="1"/>
</dbReference>
<dbReference type="PANTHER" id="PTHR45339">
    <property type="entry name" value="HYBRID SIGNAL TRANSDUCTION HISTIDINE KINASE J"/>
    <property type="match status" value="1"/>
</dbReference>
<comment type="caution">
    <text evidence="22">The sequence shown here is derived from an EMBL/GenBank/DDBJ whole genome shotgun (WGS) entry which is preliminary data.</text>
</comment>
<dbReference type="InterPro" id="IPR036641">
    <property type="entry name" value="HPT_dom_sf"/>
</dbReference>
<evidence type="ECO:0000256" key="9">
    <source>
        <dbReference type="ARBA" id="ARBA00022777"/>
    </source>
</evidence>
<feature type="domain" description="Histidine kinase" evidence="17">
    <location>
        <begin position="471"/>
        <end position="696"/>
    </location>
</feature>
<dbReference type="InterPro" id="IPR000014">
    <property type="entry name" value="PAS"/>
</dbReference>
<dbReference type="SMART" id="SM00388">
    <property type="entry name" value="HisKA"/>
    <property type="match status" value="1"/>
</dbReference>
<keyword evidence="11 16" id="KW-1133">Transmembrane helix</keyword>
<dbReference type="CDD" id="cd17546">
    <property type="entry name" value="REC_hyHK_CKI1_RcsC-like"/>
    <property type="match status" value="1"/>
</dbReference>
<protein>
    <recommendedName>
        <fullName evidence="3">histidine kinase</fullName>
        <ecNumber evidence="3">2.7.13.3</ecNumber>
    </recommendedName>
</protein>
<dbReference type="InterPro" id="IPR003594">
    <property type="entry name" value="HATPase_dom"/>
</dbReference>
<dbReference type="Pfam" id="PF02518">
    <property type="entry name" value="HATPase_c"/>
    <property type="match status" value="1"/>
</dbReference>